<protein>
    <submittedName>
        <fullName evidence="2">Uncharacterized protein</fullName>
    </submittedName>
</protein>
<evidence type="ECO:0000313" key="2">
    <source>
        <dbReference type="EMBL" id="KKL96786.1"/>
    </source>
</evidence>
<accession>A0A0F9H1G3</accession>
<feature type="compositionally biased region" description="Polar residues" evidence="1">
    <location>
        <begin position="1"/>
        <end position="12"/>
    </location>
</feature>
<organism evidence="2">
    <name type="scientific">marine sediment metagenome</name>
    <dbReference type="NCBI Taxonomy" id="412755"/>
    <lineage>
        <taxon>unclassified sequences</taxon>
        <taxon>metagenomes</taxon>
        <taxon>ecological metagenomes</taxon>
    </lineage>
</organism>
<proteinExistence type="predicted"/>
<feature type="region of interest" description="Disordered" evidence="1">
    <location>
        <begin position="1"/>
        <end position="34"/>
    </location>
</feature>
<evidence type="ECO:0000256" key="1">
    <source>
        <dbReference type="SAM" id="MobiDB-lite"/>
    </source>
</evidence>
<name>A0A0F9H1G3_9ZZZZ</name>
<reference evidence="2" key="1">
    <citation type="journal article" date="2015" name="Nature">
        <title>Complex archaea that bridge the gap between prokaryotes and eukaryotes.</title>
        <authorList>
            <person name="Spang A."/>
            <person name="Saw J.H."/>
            <person name="Jorgensen S.L."/>
            <person name="Zaremba-Niedzwiedzka K."/>
            <person name="Martijn J."/>
            <person name="Lind A.E."/>
            <person name="van Eijk R."/>
            <person name="Schleper C."/>
            <person name="Guy L."/>
            <person name="Ettema T.J."/>
        </authorList>
    </citation>
    <scope>NUCLEOTIDE SEQUENCE</scope>
</reference>
<sequence length="147" mass="16415">PYSPQTPQTTDLYTPVNRKHGEAPLRSIPPSRRKTQNNVAFRKDPWYTIMEARMSEGVSEIEENTLRVLLSTLRKHAPDTLKQIIFDVMMMGLGEKDVAVFLKAEDSSDDAIVESAVMAVRGAKNTARFFSALEAAQLDDAEDTDLS</sequence>
<comment type="caution">
    <text evidence="2">The sequence shown here is derived from an EMBL/GenBank/DDBJ whole genome shotgun (WGS) entry which is preliminary data.</text>
</comment>
<gene>
    <name evidence="2" type="ORF">LCGC14_1841050</name>
</gene>
<dbReference type="AlphaFoldDB" id="A0A0F9H1G3"/>
<dbReference type="EMBL" id="LAZR01018340">
    <property type="protein sequence ID" value="KKL96786.1"/>
    <property type="molecule type" value="Genomic_DNA"/>
</dbReference>
<feature type="non-terminal residue" evidence="2">
    <location>
        <position position="1"/>
    </location>
</feature>